<dbReference type="EMBL" id="FQUO01000023">
    <property type="protein sequence ID" value="SHG26854.1"/>
    <property type="molecule type" value="Genomic_DNA"/>
</dbReference>
<dbReference type="EC" id="1.11.1.28" evidence="6"/>
<feature type="disulfide bond" evidence="6">
    <location>
        <begin position="158"/>
        <end position="161"/>
    </location>
</feature>
<keyword evidence="9" id="KW-1185">Reference proteome</keyword>
<dbReference type="InterPro" id="IPR029032">
    <property type="entry name" value="AhpD-like"/>
</dbReference>
<evidence type="ECO:0000259" key="7">
    <source>
        <dbReference type="Pfam" id="PF02627"/>
    </source>
</evidence>
<dbReference type="InterPro" id="IPR004675">
    <property type="entry name" value="AhpD_core"/>
</dbReference>
<gene>
    <name evidence="6" type="primary">ahpD</name>
    <name evidence="8" type="ORF">SAMN05444008_12359</name>
</gene>
<feature type="domain" description="Carboxymuconolactone decarboxylase-like" evidence="7">
    <location>
        <begin position="128"/>
        <end position="189"/>
    </location>
</feature>
<accession>A0A1M5IES7</accession>
<dbReference type="RefSeq" id="WP_073048065.1">
    <property type="nucleotide sequence ID" value="NZ_FQUO01000023.1"/>
</dbReference>
<evidence type="ECO:0000313" key="8">
    <source>
        <dbReference type="EMBL" id="SHG26854.1"/>
    </source>
</evidence>
<name>A0A1M5IES7_9BACT</name>
<dbReference type="InterPro" id="IPR003779">
    <property type="entry name" value="CMD-like"/>
</dbReference>
<evidence type="ECO:0000256" key="6">
    <source>
        <dbReference type="HAMAP-Rule" id="MF_01676"/>
    </source>
</evidence>
<dbReference type="STRING" id="1302690.BUE76_02110"/>
<proteinExistence type="inferred from homology"/>
<dbReference type="Proteomes" id="UP000184368">
    <property type="component" value="Unassembled WGS sequence"/>
</dbReference>
<dbReference type="NCBIfam" id="TIGR00778">
    <property type="entry name" value="ahpD_dom"/>
    <property type="match status" value="1"/>
</dbReference>
<dbReference type="PANTHER" id="PTHR33930:SF7">
    <property type="entry name" value="ALKYL HYDROPEROXIDE REDUCTASE AHPD"/>
    <property type="match status" value="1"/>
</dbReference>
<reference evidence="8 9" key="1">
    <citation type="submission" date="2016-11" db="EMBL/GenBank/DDBJ databases">
        <authorList>
            <person name="Jaros S."/>
            <person name="Januszkiewicz K."/>
            <person name="Wedrychowicz H."/>
        </authorList>
    </citation>
    <scope>NUCLEOTIDE SEQUENCE [LARGE SCALE GENOMIC DNA]</scope>
    <source>
        <strain evidence="8 9">DSM 26897</strain>
    </source>
</reference>
<sequence>MFGIATESNAAVSLLQELGIAEASLSANLKALAAADSKYLRDLKINVTNALGAETLSRKEAYLLAVAVAANEKNVVLQDAFTASAVANGASDKEVAEAIACTSLLNANNVYYRFRHFMHEEFYNNAQAGIRMSIMAQPVLGKEFFELVSLAISALNGCELCVTSHEKTLVGHGTAKQRIHDAVRLAAVLKSLAVLL</sequence>
<evidence type="ECO:0000256" key="1">
    <source>
        <dbReference type="ARBA" id="ARBA00022559"/>
    </source>
</evidence>
<keyword evidence="5 6" id="KW-0676">Redox-active center</keyword>
<feature type="disulfide bond" description="Interchain (with AhpC); in linked form" evidence="6">
    <location>
        <position position="161"/>
    </location>
</feature>
<dbReference type="HAMAP" id="MF_01676">
    <property type="entry name" value="AhpD"/>
    <property type="match status" value="1"/>
</dbReference>
<dbReference type="GO" id="GO:0032843">
    <property type="term" value="F:hydroperoxide reductase activity"/>
    <property type="evidence" value="ECO:0007669"/>
    <property type="project" value="InterPro"/>
</dbReference>
<dbReference type="PANTHER" id="PTHR33930">
    <property type="entry name" value="ALKYL HYDROPEROXIDE REDUCTASE AHPD"/>
    <property type="match status" value="1"/>
</dbReference>
<dbReference type="Gene3D" id="1.20.1290.10">
    <property type="entry name" value="AhpD-like"/>
    <property type="match status" value="1"/>
</dbReference>
<keyword evidence="1 6" id="KW-0575">Peroxidase</keyword>
<feature type="active site" description="Cysteine sulfenic acid (-SOH) intermediate" evidence="6">
    <location>
        <position position="161"/>
    </location>
</feature>
<keyword evidence="4 6" id="KW-1015">Disulfide bond</keyword>
<keyword evidence="2 6" id="KW-0049">Antioxidant</keyword>
<comment type="function">
    <text evidence="6">Antioxidant protein with alkyl hydroperoxidase activity. Required for the reduction of the AhpC active site cysteine residues and for the regeneration of the AhpC enzyme activity.</text>
</comment>
<comment type="similarity">
    <text evidence="6">Belongs to the AhpD family.</text>
</comment>
<keyword evidence="3 6" id="KW-0560">Oxidoreductase</keyword>
<evidence type="ECO:0000256" key="5">
    <source>
        <dbReference type="ARBA" id="ARBA00023284"/>
    </source>
</evidence>
<dbReference type="InterPro" id="IPR004674">
    <property type="entry name" value="AhpD"/>
</dbReference>
<protein>
    <recommendedName>
        <fullName evidence="6">Alkyl hydroperoxide reductase AhpD</fullName>
        <ecNumber evidence="6">1.11.1.28</ecNumber>
    </recommendedName>
    <alternativeName>
        <fullName evidence="6">Alkylhydroperoxidase AhpD</fullName>
    </alternativeName>
</protein>
<evidence type="ECO:0000256" key="3">
    <source>
        <dbReference type="ARBA" id="ARBA00023002"/>
    </source>
</evidence>
<feature type="domain" description="Carboxymuconolactone decarboxylase-like" evidence="7">
    <location>
        <begin position="53"/>
        <end position="100"/>
    </location>
</feature>
<feature type="active site" description="Proton donor" evidence="6">
    <location>
        <position position="158"/>
    </location>
</feature>
<dbReference type="GO" id="GO:0045454">
    <property type="term" value="P:cell redox homeostasis"/>
    <property type="evidence" value="ECO:0007669"/>
    <property type="project" value="TreeGrafter"/>
</dbReference>
<evidence type="ECO:0000256" key="2">
    <source>
        <dbReference type="ARBA" id="ARBA00022862"/>
    </source>
</evidence>
<dbReference type="Pfam" id="PF02627">
    <property type="entry name" value="CMD"/>
    <property type="match status" value="2"/>
</dbReference>
<dbReference type="GO" id="GO:0006979">
    <property type="term" value="P:response to oxidative stress"/>
    <property type="evidence" value="ECO:0007669"/>
    <property type="project" value="InterPro"/>
</dbReference>
<dbReference type="AlphaFoldDB" id="A0A1M5IES7"/>
<dbReference type="OrthoDB" id="9801997at2"/>
<evidence type="ECO:0000256" key="4">
    <source>
        <dbReference type="ARBA" id="ARBA00023157"/>
    </source>
</evidence>
<dbReference type="GO" id="GO:0015036">
    <property type="term" value="F:disulfide oxidoreductase activity"/>
    <property type="evidence" value="ECO:0007669"/>
    <property type="project" value="TreeGrafter"/>
</dbReference>
<organism evidence="8 9">
    <name type="scientific">Cnuella takakiae</name>
    <dbReference type="NCBI Taxonomy" id="1302690"/>
    <lineage>
        <taxon>Bacteria</taxon>
        <taxon>Pseudomonadati</taxon>
        <taxon>Bacteroidota</taxon>
        <taxon>Chitinophagia</taxon>
        <taxon>Chitinophagales</taxon>
        <taxon>Chitinophagaceae</taxon>
        <taxon>Cnuella</taxon>
    </lineage>
</organism>
<evidence type="ECO:0000313" key="9">
    <source>
        <dbReference type="Proteomes" id="UP000184368"/>
    </source>
</evidence>
<dbReference type="GO" id="GO:0051920">
    <property type="term" value="F:peroxiredoxin activity"/>
    <property type="evidence" value="ECO:0007669"/>
    <property type="project" value="InterPro"/>
</dbReference>
<dbReference type="SUPFAM" id="SSF69118">
    <property type="entry name" value="AhpD-like"/>
    <property type="match status" value="1"/>
</dbReference>
<comment type="catalytic activity">
    <reaction evidence="6">
        <text>N(6)-[(R)-dihydrolipoyl]-L-lysyl-[lipoyl-carrier protein] + a hydroperoxide = N(6)-[(R)-lipoyl]-L-lysyl-[lipoyl-carrier protein] + an alcohol + H2O</text>
        <dbReference type="Rhea" id="RHEA:62636"/>
        <dbReference type="Rhea" id="RHEA-COMP:10502"/>
        <dbReference type="Rhea" id="RHEA-COMP:16355"/>
        <dbReference type="ChEBI" id="CHEBI:15377"/>
        <dbReference type="ChEBI" id="CHEBI:30879"/>
        <dbReference type="ChEBI" id="CHEBI:35924"/>
        <dbReference type="ChEBI" id="CHEBI:83099"/>
        <dbReference type="ChEBI" id="CHEBI:83100"/>
        <dbReference type="EC" id="1.11.1.28"/>
    </reaction>
</comment>